<dbReference type="KEGG" id="bfo:118416073"/>
<feature type="transmembrane region" description="Helical" evidence="3">
    <location>
        <begin position="1384"/>
        <end position="1410"/>
    </location>
</feature>
<feature type="region of interest" description="Disordered" evidence="2">
    <location>
        <begin position="1479"/>
        <end position="1504"/>
    </location>
</feature>
<dbReference type="PROSITE" id="PS51484">
    <property type="entry name" value="G8"/>
    <property type="match status" value="1"/>
</dbReference>
<dbReference type="SMART" id="SM01225">
    <property type="entry name" value="G8"/>
    <property type="match status" value="1"/>
</dbReference>
<organism evidence="5 6">
    <name type="scientific">Branchiostoma floridae</name>
    <name type="common">Florida lancelet</name>
    <name type="synonym">Amphioxus</name>
    <dbReference type="NCBI Taxonomy" id="7739"/>
    <lineage>
        <taxon>Eukaryota</taxon>
        <taxon>Metazoa</taxon>
        <taxon>Chordata</taxon>
        <taxon>Cephalochordata</taxon>
        <taxon>Leptocardii</taxon>
        <taxon>Amphioxiformes</taxon>
        <taxon>Branchiostomatidae</taxon>
        <taxon>Branchiostoma</taxon>
    </lineage>
</organism>
<accession>A0A9J7L6G8</accession>
<evidence type="ECO:0000256" key="1">
    <source>
        <dbReference type="ARBA" id="ARBA00022729"/>
    </source>
</evidence>
<evidence type="ECO:0000313" key="6">
    <source>
        <dbReference type="RefSeq" id="XP_035677023.1"/>
    </source>
</evidence>
<keyword evidence="3" id="KW-0472">Membrane</keyword>
<gene>
    <name evidence="6" type="primary">LOC118416073</name>
</gene>
<dbReference type="Pfam" id="PF10162">
    <property type="entry name" value="G8"/>
    <property type="match status" value="1"/>
</dbReference>
<reference evidence="6" key="2">
    <citation type="submission" date="2025-08" db="UniProtKB">
        <authorList>
            <consortium name="RefSeq"/>
        </authorList>
    </citation>
    <scope>IDENTIFICATION</scope>
    <source>
        <strain evidence="6">S238N-H82</strain>
        <tissue evidence="6">Testes</tissue>
    </source>
</reference>
<reference evidence="5" key="1">
    <citation type="journal article" date="2020" name="Nat. Ecol. Evol.">
        <title>Deeply conserved synteny resolves early events in vertebrate evolution.</title>
        <authorList>
            <person name="Simakov O."/>
            <person name="Marletaz F."/>
            <person name="Yue J.X."/>
            <person name="O'Connell B."/>
            <person name="Jenkins J."/>
            <person name="Brandt A."/>
            <person name="Calef R."/>
            <person name="Tung C.H."/>
            <person name="Huang T.K."/>
            <person name="Schmutz J."/>
            <person name="Satoh N."/>
            <person name="Yu J.K."/>
            <person name="Putnam N.H."/>
            <person name="Green R.E."/>
            <person name="Rokhsar D.S."/>
        </authorList>
    </citation>
    <scope>NUCLEOTIDE SEQUENCE [LARGE SCALE GENOMIC DNA]</scope>
    <source>
        <strain evidence="5">S238N-H82</strain>
    </source>
</reference>
<dbReference type="PANTHER" id="PTHR46769:SF1">
    <property type="entry name" value="FIBROCYSTIN"/>
    <property type="match status" value="1"/>
</dbReference>
<dbReference type="InterPro" id="IPR019316">
    <property type="entry name" value="G8_domain"/>
</dbReference>
<feature type="compositionally biased region" description="Low complexity" evidence="2">
    <location>
        <begin position="1485"/>
        <end position="1496"/>
    </location>
</feature>
<feature type="region of interest" description="Disordered" evidence="2">
    <location>
        <begin position="1528"/>
        <end position="1563"/>
    </location>
</feature>
<sequence>MVLPWSPILPTENCKVVPAFSKGLVSGAMCDKSVVLHRCDFYKVKPGWLSGGNMSVSTDTATLTVPFVKNGLRFQNGWATTLPSWQTYTIEFQAGSLPTNLSYEATLHNFKDGDYLVIKHALASQPDKVLINKRLAERSYEPLTYQKHKSLQWHLENNTFSYLVSGKGKKTPTDLSVYVEIHDCSEPTCGGTVYISKRPRDAVFWSHDSSWRIGGGVRSGQDKVPQEGDNVEIQEGLWMVADVPLPRLGSLLIRGTLEVPTEQSHVINVTCIVIIGGRLVIGFEDEVVPNGHTVTVALHGGCSIEDVLSSRAKRTTAEIESLVGIAVYGKLELHGSPHSVTWTHLSSTFAAGNNKIRVRDEVDWRPGDEIVVTSTSYDPHHAETFTIRKVGKDRRTLYLDTPLQHTHLGETQSISDDSGSYTMAAEVGLMSRNLQVIAMSTDNNPPVHLHVGQLTEGSRSHIGSARISDVEFAGPSGGGGNQGSFTMTFTGDSTNEQLSTSYAINSSIHHIQYGGLHATDSPDLEINNNVFYWTVGPTVLIEGRTGVISKNLVCLSVVPNIEERSKIWYGAIDVRKAEGVTLTGNAVAGSERIAFQTSGITCDSLGSDTMEGNVGHSSLHGYRISAGNGKQGCTKISGFMGYKNLDYGISFHTEASVVIDDVTLVDNGVAVLPMVYGPSALSHELVNKFITIRESFLVGSSPLFNCVTDRLVTEVAEETSVFRSPKSQTNGRVGIIWPSFTSSSPDVPETPWHVSTSYPAINGVLNINNVTFANFGYRCAQNNLDVAIMTNPSNADVMHPVVAEGVRMVDVEKDSRLFLHRENQRVPCVESSCGGSSLPFIRDMDGGITGLSGNLSTVIPEVHYGWNQHNDQFLPEGMKDFLSAQNLGLRSVAPFKGIVRKLGSQPNCFKNDAWQAYNCTGIGHSMLVIESLDPDTETRRVGPVAILENGYLNLVEEPTKHATGDCGASTCTKRISNFYTIVATGHPVQVFFSASNPQNLRLHLLNTKETQGILLQIYYDRLERLDVYVEGEYMTPTNGKLSGGQLYINTQDEANTFIPKLPPNKTGVNYFDRENQVFYVVVTGSQPVEVRTVPTVLLIMDVQLEVVAVGDDEVRQKFADLLVVDVSRVRIISKTERNSRRRKRDLSGEVVTLQVEVADPPLPTVERYDVNVMATAQTPSETTEESQAEEVSVTWEELQAAAARVVNSYQKGTISDELGLEVLTLSIADVIPPPEKIVWNATTNTTSSSENLGSSIIVKYPVPVSMEIYQSPPHDVTVGKLLVQPILVLLDINGWQVTSVGHTSAPWTVTATAEGYTLPQNSPLQGGVTISFRDGWANYTDLQITKPSNGFRIVFEISYPPGASLSQRTDRISVADEEGETVDWMMWIIGGSSGGGFLLVVLLVIIICVCKKKSARRVGSEVVVANWRKRPHGKGVKGKKFIDEDTPSSSMVGMTRDDGNEDNRVGTPIAKVPIVYEFLPPKPSSPTRQSSTSPNTDKVTQKDKLASKDIIDYDEQYEFIELPRKSSKAEIQHISPPANKTSHNQAAEQLQSDTNDASTSTVTREPFSLFKSLKRTHSLKPRLGFRRNTRRSAKKGGPCVKTPAEEIIEEAGEGDVEVDNSDLHFV</sequence>
<dbReference type="Proteomes" id="UP000001554">
    <property type="component" value="Chromosome 5"/>
</dbReference>
<keyword evidence="3" id="KW-0812">Transmembrane</keyword>
<evidence type="ECO:0000256" key="2">
    <source>
        <dbReference type="SAM" id="MobiDB-lite"/>
    </source>
</evidence>
<feature type="domain" description="G8" evidence="4">
    <location>
        <begin position="209"/>
        <end position="347"/>
    </location>
</feature>
<keyword evidence="1" id="KW-0732">Signal</keyword>
<keyword evidence="5" id="KW-1185">Reference proteome</keyword>
<feature type="region of interest" description="Disordered" evidence="2">
    <location>
        <begin position="1433"/>
        <end position="1466"/>
    </location>
</feature>
<dbReference type="OrthoDB" id="9036691at2759"/>
<feature type="compositionally biased region" description="Polar residues" evidence="2">
    <location>
        <begin position="1538"/>
        <end position="1563"/>
    </location>
</feature>
<dbReference type="InterPro" id="IPR011050">
    <property type="entry name" value="Pectin_lyase_fold/virulence"/>
</dbReference>
<feature type="compositionally biased region" description="Basic and acidic residues" evidence="2">
    <location>
        <begin position="1455"/>
        <end position="1464"/>
    </location>
</feature>
<dbReference type="PANTHER" id="PTHR46769">
    <property type="entry name" value="POLYCYSTIC KIDNEY AND HEPATIC DISEASE 1 (AUTOSOMAL RECESSIVE)-LIKE 1"/>
    <property type="match status" value="1"/>
</dbReference>
<dbReference type="RefSeq" id="XP_035677023.1">
    <property type="nucleotide sequence ID" value="XM_035821130.1"/>
</dbReference>
<proteinExistence type="predicted"/>
<dbReference type="InterPro" id="IPR052387">
    <property type="entry name" value="Fibrocystin"/>
</dbReference>
<dbReference type="SUPFAM" id="SSF51126">
    <property type="entry name" value="Pectin lyase-like"/>
    <property type="match status" value="1"/>
</dbReference>
<name>A0A9J7L6G8_BRAFL</name>
<protein>
    <submittedName>
        <fullName evidence="6">Fibrocystin-L-like</fullName>
    </submittedName>
</protein>
<evidence type="ECO:0000313" key="5">
    <source>
        <dbReference type="Proteomes" id="UP000001554"/>
    </source>
</evidence>
<dbReference type="GeneID" id="118416073"/>
<evidence type="ECO:0000256" key="3">
    <source>
        <dbReference type="SAM" id="Phobius"/>
    </source>
</evidence>
<keyword evidence="3" id="KW-1133">Transmembrane helix</keyword>
<evidence type="ECO:0000259" key="4">
    <source>
        <dbReference type="PROSITE" id="PS51484"/>
    </source>
</evidence>